<feature type="compositionally biased region" description="Acidic residues" evidence="2">
    <location>
        <begin position="72"/>
        <end position="106"/>
    </location>
</feature>
<dbReference type="Gene3D" id="1.25.40.480">
    <property type="match status" value="1"/>
</dbReference>
<evidence type="ECO:0000256" key="2">
    <source>
        <dbReference type="SAM" id="MobiDB-lite"/>
    </source>
</evidence>
<evidence type="ECO:0008006" key="4">
    <source>
        <dbReference type="Google" id="ProtNLM"/>
    </source>
</evidence>
<dbReference type="PANTHER" id="PTHR12821:SF0">
    <property type="entry name" value="BYSTIN"/>
    <property type="match status" value="1"/>
</dbReference>
<feature type="region of interest" description="Disordered" evidence="2">
    <location>
        <begin position="162"/>
        <end position="191"/>
    </location>
</feature>
<dbReference type="PANTHER" id="PTHR12821">
    <property type="entry name" value="BYSTIN"/>
    <property type="match status" value="1"/>
</dbReference>
<feature type="compositionally biased region" description="Basic and acidic residues" evidence="2">
    <location>
        <begin position="162"/>
        <end position="178"/>
    </location>
</feature>
<sequence>MPFVKPFRKRRRSTNKAESLGAQIIGDRIARTKKKRKVGDEGTADDALDVTADGYVPADQSEKIFKYARELQDDEEKDAGDAEEDEDPADAGEGDDDDEEDVELEYSDTMSMKSQFTDLCSMPDIDGELDPEDERILNDMMPTSFVQTRNLADMILEKIREKEEKKAKQDREDARSEAGSETGSRSGPKFDPKVTKVYKAVGTMLSKYRSGRIPKALKLLPHMQDWEELLLLTRPHNWTPHAMYQATRIFASNLNERMAQRFYQAVLLPSVRSWMKETKHMPPHYFMAIRKAIFKQKAFIRGFLLPLVEEQDCGLREAMVVGSVLQKTSIKVVNAAVAMAKMALMPYSGATSLFLRVFFDKRYQLPLGCIDAIVQHFGSQLQHNPSSTYQLPVLWHQCLLTFLQRYKNELTPDQIYLINKVINKHNHYLISSEIRRELMPIMQRLAKDKDKAAKTGKSKGKGN</sequence>
<feature type="compositionally biased region" description="Basic residues" evidence="2">
    <location>
        <begin position="1"/>
        <end position="14"/>
    </location>
</feature>
<dbReference type="AlphaFoldDB" id="A0A7S4FIF0"/>
<evidence type="ECO:0000313" key="3">
    <source>
        <dbReference type="EMBL" id="CAE0796154.1"/>
    </source>
</evidence>
<dbReference type="GO" id="GO:0005730">
    <property type="term" value="C:nucleolus"/>
    <property type="evidence" value="ECO:0007669"/>
    <property type="project" value="TreeGrafter"/>
</dbReference>
<dbReference type="InterPro" id="IPR007955">
    <property type="entry name" value="Bystin"/>
</dbReference>
<reference evidence="3" key="1">
    <citation type="submission" date="2021-01" db="EMBL/GenBank/DDBJ databases">
        <authorList>
            <person name="Corre E."/>
            <person name="Pelletier E."/>
            <person name="Niang G."/>
            <person name="Scheremetjew M."/>
            <person name="Finn R."/>
            <person name="Kale V."/>
            <person name="Holt S."/>
            <person name="Cochrane G."/>
            <person name="Meng A."/>
            <person name="Brown T."/>
            <person name="Cohen L."/>
        </authorList>
    </citation>
    <scope>NUCLEOTIDE SEQUENCE</scope>
    <source>
        <strain evidence="3">CCMP1594</strain>
    </source>
</reference>
<gene>
    <name evidence="3" type="ORF">EGYM00163_LOCUS7274</name>
</gene>
<dbReference type="Pfam" id="PF05291">
    <property type="entry name" value="Bystin"/>
    <property type="match status" value="1"/>
</dbReference>
<dbReference type="GO" id="GO:0030515">
    <property type="term" value="F:snoRNA binding"/>
    <property type="evidence" value="ECO:0007669"/>
    <property type="project" value="TreeGrafter"/>
</dbReference>
<dbReference type="GO" id="GO:0030688">
    <property type="term" value="C:preribosome, small subunit precursor"/>
    <property type="evidence" value="ECO:0007669"/>
    <property type="project" value="TreeGrafter"/>
</dbReference>
<proteinExistence type="inferred from homology"/>
<protein>
    <recommendedName>
        <fullName evidence="4">Bystin</fullName>
    </recommendedName>
</protein>
<dbReference type="EMBL" id="HBJA01022676">
    <property type="protein sequence ID" value="CAE0796154.1"/>
    <property type="molecule type" value="Transcribed_RNA"/>
</dbReference>
<organism evidence="3">
    <name type="scientific">Eutreptiella gymnastica</name>
    <dbReference type="NCBI Taxonomy" id="73025"/>
    <lineage>
        <taxon>Eukaryota</taxon>
        <taxon>Discoba</taxon>
        <taxon>Euglenozoa</taxon>
        <taxon>Euglenida</taxon>
        <taxon>Spirocuta</taxon>
        <taxon>Euglenophyceae</taxon>
        <taxon>Eutreptiales</taxon>
        <taxon>Eutreptiaceae</taxon>
        <taxon>Eutreptiella</taxon>
    </lineage>
</organism>
<evidence type="ECO:0000256" key="1">
    <source>
        <dbReference type="ARBA" id="ARBA00007114"/>
    </source>
</evidence>
<name>A0A7S4FIF0_9EUGL</name>
<feature type="compositionally biased region" description="Basic and acidic residues" evidence="2">
    <location>
        <begin position="60"/>
        <end position="71"/>
    </location>
</feature>
<dbReference type="GO" id="GO:0006364">
    <property type="term" value="P:rRNA processing"/>
    <property type="evidence" value="ECO:0007669"/>
    <property type="project" value="TreeGrafter"/>
</dbReference>
<accession>A0A7S4FIF0</accession>
<feature type="region of interest" description="Disordered" evidence="2">
    <location>
        <begin position="1"/>
        <end position="112"/>
    </location>
</feature>
<dbReference type="GO" id="GO:0005737">
    <property type="term" value="C:cytoplasm"/>
    <property type="evidence" value="ECO:0007669"/>
    <property type="project" value="TreeGrafter"/>
</dbReference>
<comment type="similarity">
    <text evidence="1">Belongs to the bystin family.</text>
</comment>